<feature type="compositionally biased region" description="Acidic residues" evidence="1">
    <location>
        <begin position="449"/>
        <end position="459"/>
    </location>
</feature>
<dbReference type="AlphaFoldDB" id="A0A0C2IVW7"/>
<comment type="caution">
    <text evidence="2">The sequence shown here is derived from an EMBL/GenBank/DDBJ whole genome shotgun (WGS) entry which is preliminary data.</text>
</comment>
<feature type="compositionally biased region" description="Polar residues" evidence="1">
    <location>
        <begin position="89"/>
        <end position="121"/>
    </location>
</feature>
<dbReference type="HOGENOM" id="CLU_447017_0_0_1"/>
<dbReference type="RefSeq" id="XP_040618945.1">
    <property type="nucleotide sequence ID" value="XM_040767155.1"/>
</dbReference>
<dbReference type="VEuPathDB" id="FungiDB:SPBR_09029"/>
<protein>
    <recommendedName>
        <fullName evidence="4">BTB domain-containing protein</fullName>
    </recommendedName>
</protein>
<accession>A0A0C2IVW7</accession>
<evidence type="ECO:0000256" key="1">
    <source>
        <dbReference type="SAM" id="MobiDB-lite"/>
    </source>
</evidence>
<reference evidence="2 3" key="1">
    <citation type="journal article" date="2014" name="BMC Genomics">
        <title>Comparative genomics of the major fungal agents of human and animal Sporotrichosis: Sporothrix schenckii and Sporothrix brasiliensis.</title>
        <authorList>
            <person name="Teixeira M.M."/>
            <person name="de Almeida L.G."/>
            <person name="Kubitschek-Barreira P."/>
            <person name="Alves F.L."/>
            <person name="Kioshima E.S."/>
            <person name="Abadio A.K."/>
            <person name="Fernandes L."/>
            <person name="Derengowski L.S."/>
            <person name="Ferreira K.S."/>
            <person name="Souza R.C."/>
            <person name="Ruiz J.C."/>
            <person name="de Andrade N.C."/>
            <person name="Paes H.C."/>
            <person name="Nicola A.M."/>
            <person name="Albuquerque P."/>
            <person name="Gerber A.L."/>
            <person name="Martins V.P."/>
            <person name="Peconick L.D."/>
            <person name="Neto A.V."/>
            <person name="Chaucanez C.B."/>
            <person name="Silva P.A."/>
            <person name="Cunha O.L."/>
            <person name="de Oliveira F.F."/>
            <person name="dos Santos T.C."/>
            <person name="Barros A.L."/>
            <person name="Soares M.A."/>
            <person name="de Oliveira L.M."/>
            <person name="Marini M.M."/>
            <person name="Villalobos-Duno H."/>
            <person name="Cunha M.M."/>
            <person name="de Hoog S."/>
            <person name="da Silveira J.F."/>
            <person name="Henrissat B."/>
            <person name="Nino-Vega G.A."/>
            <person name="Cisalpino P.S."/>
            <person name="Mora-Montes H.M."/>
            <person name="Almeida S.R."/>
            <person name="Stajich J.E."/>
            <person name="Lopes-Bezerra L.M."/>
            <person name="Vasconcelos A.T."/>
            <person name="Felipe M.S."/>
        </authorList>
    </citation>
    <scope>NUCLEOTIDE SEQUENCE [LARGE SCALE GENOMIC DNA]</scope>
    <source>
        <strain evidence="2 3">5110</strain>
    </source>
</reference>
<evidence type="ECO:0000313" key="3">
    <source>
        <dbReference type="Proteomes" id="UP000031575"/>
    </source>
</evidence>
<evidence type="ECO:0008006" key="4">
    <source>
        <dbReference type="Google" id="ProtNLM"/>
    </source>
</evidence>
<proteinExistence type="predicted"/>
<organism evidence="2 3">
    <name type="scientific">Sporothrix brasiliensis 5110</name>
    <dbReference type="NCBI Taxonomy" id="1398154"/>
    <lineage>
        <taxon>Eukaryota</taxon>
        <taxon>Fungi</taxon>
        <taxon>Dikarya</taxon>
        <taxon>Ascomycota</taxon>
        <taxon>Pezizomycotina</taxon>
        <taxon>Sordariomycetes</taxon>
        <taxon>Sordariomycetidae</taxon>
        <taxon>Ophiostomatales</taxon>
        <taxon>Ophiostomataceae</taxon>
        <taxon>Sporothrix</taxon>
    </lineage>
</organism>
<feature type="region of interest" description="Disordered" evidence="1">
    <location>
        <begin position="433"/>
        <end position="490"/>
    </location>
</feature>
<sequence length="611" mass="66592">MSKIYEIDPEADTLVVVHPLAESFAPWPEHDNKSTTIPTKHLTNGYRNGVVVPVPVPAGVRIKVSSKHLSLASPRFRDILAQKTAVAANTNGSGKQSNGVTTPPASPNSLWRKQAATTTATDESDGRIHIVLDGLDADATTTVLNIVHGRGGKDRVPKTVSLEALARIAVVVDKLKLQDAVEIYADRWVDELHSKSAPSSKDSSRDLVLWIYVAYVFQRDSIFKEATKIAAAQLTGPLPTLPNLPLRAKIAHDIDAQRQAVIGQALDILETAVDKLVQGDLDQDEETTATDGEENNSDTFLLGTLLRTLHRHKLIWPRPPSPYAGVSIAAISHVAHDVQTRAWRTAFRIGDSTRNNRTNNQLLLAPQLDNLRAGVVGLALKSDLGYNLYYGVVVVVHRERERAFEGSEPGLEVIRQDDRDVEGAADIAAELATELATDDDNSTGGEAEHADDDDMDSGDVNDGANSDEIGSVDAADEVNERNEDMDDYVSEADSEADATLVGDGSFEQRQVQALYEMPSDATDKRRLVEPLGRDELLLPCETAHDTVVLPARLVLDSKLDTTLDRVLVSLSLCASLAVMEWVPQLLHPGSMKHWGRRTAVFLLLVWLPAVH</sequence>
<name>A0A0C2IVW7_9PEZI</name>
<feature type="region of interest" description="Disordered" evidence="1">
    <location>
        <begin position="89"/>
        <end position="123"/>
    </location>
</feature>
<evidence type="ECO:0000313" key="2">
    <source>
        <dbReference type="EMBL" id="KIH90935.1"/>
    </source>
</evidence>
<dbReference type="Proteomes" id="UP000031575">
    <property type="component" value="Unassembled WGS sequence"/>
</dbReference>
<dbReference type="EMBL" id="AWTV01000008">
    <property type="protein sequence ID" value="KIH90935.1"/>
    <property type="molecule type" value="Genomic_DNA"/>
</dbReference>
<dbReference type="GeneID" id="63682076"/>
<dbReference type="OrthoDB" id="5326346at2759"/>
<gene>
    <name evidence="2" type="ORF">SPBR_09029</name>
</gene>
<keyword evidence="3" id="KW-1185">Reference proteome</keyword>